<evidence type="ECO:0000256" key="1">
    <source>
        <dbReference type="SAM" id="Coils"/>
    </source>
</evidence>
<dbReference type="InterPro" id="IPR029063">
    <property type="entry name" value="SAM-dependent_MTases_sf"/>
</dbReference>
<name>A0A6P2KYW3_BURL3</name>
<proteinExistence type="predicted"/>
<dbReference type="Gene3D" id="3.40.50.150">
    <property type="entry name" value="Vaccinia Virus protein VP39"/>
    <property type="match status" value="1"/>
</dbReference>
<dbReference type="Pfam" id="PF13489">
    <property type="entry name" value="Methyltransf_23"/>
    <property type="match status" value="1"/>
</dbReference>
<sequence length="545" mass="60771">MALKFSKFIFYHIGRTAGYWVRDNVNRLYRETTEVGAFHCTPGDIEDNQKDGLTSFTLVRHPLEWLRSYWLHDVVNGTPAGHVEAMLSKSFQEFLLEVLKYSRENGGFVSEIFAPYVNNVELVYRSEDLPVPIVELLGQHDPSISLENFTFTRKTNEGAVFDLADYAKADEKILSEILSAEIDFFSKFGYTDVPAKMVGTIKGHSKIFLPVTSSKTTFEESGVESVYPRYFSDSSRPVAGQLAIKDFHHVSYALQGMDLCGKDVVDIGAADCGLSELMISAGAKCVHALDLSFAHQLKEYIAQSYFGKIQLHEASFYGVPSELSRQADFALSVNLLHNLSHVEKFLLEIHGLLKDAGLFFVHVPLWEDVVADSTAPLWMGFGKFGQILQYPCTGLYNEAGIVELFSNYGFEFVNKSYEFNFGPCAGFSSSEIDGTRFGPVKVCGLLFRKSEIKRLVESWDVSGIHLSVPVSAVGDSELSRMAYELVERNKRLSSDAKNLMLDIGAREGVINSLRGQIFELTQVIDELRTEIAVARSASEGSEAEN</sequence>
<keyword evidence="1" id="KW-0175">Coiled coil</keyword>
<dbReference type="AlphaFoldDB" id="A0A6P2KYW3"/>
<feature type="coiled-coil region" evidence="1">
    <location>
        <begin position="510"/>
        <end position="544"/>
    </location>
</feature>
<dbReference type="EMBL" id="CABVPY010000015">
    <property type="protein sequence ID" value="VWB61380.1"/>
    <property type="molecule type" value="Genomic_DNA"/>
</dbReference>
<gene>
    <name evidence="2" type="ORF">BLA6863_02856</name>
</gene>
<organism evidence="2 3">
    <name type="scientific">Burkholderia lata (strain ATCC 17760 / DSM 23089 / LMG 22485 / NCIMB 9086 / R18194 / 383)</name>
    <dbReference type="NCBI Taxonomy" id="482957"/>
    <lineage>
        <taxon>Bacteria</taxon>
        <taxon>Pseudomonadati</taxon>
        <taxon>Pseudomonadota</taxon>
        <taxon>Betaproteobacteria</taxon>
        <taxon>Burkholderiales</taxon>
        <taxon>Burkholderiaceae</taxon>
        <taxon>Burkholderia</taxon>
        <taxon>Burkholderia cepacia complex</taxon>
    </lineage>
</organism>
<dbReference type="RefSeq" id="WP_174940628.1">
    <property type="nucleotide sequence ID" value="NZ_CABVPY010000015.1"/>
</dbReference>
<protein>
    <submittedName>
        <fullName evidence="2">Uncharacterized protein</fullName>
    </submittedName>
</protein>
<evidence type="ECO:0000313" key="2">
    <source>
        <dbReference type="EMBL" id="VWB61380.1"/>
    </source>
</evidence>
<dbReference type="SUPFAM" id="SSF53335">
    <property type="entry name" value="S-adenosyl-L-methionine-dependent methyltransferases"/>
    <property type="match status" value="1"/>
</dbReference>
<accession>A0A6P2KYW3</accession>
<dbReference type="CDD" id="cd02440">
    <property type="entry name" value="AdoMet_MTases"/>
    <property type="match status" value="1"/>
</dbReference>
<evidence type="ECO:0000313" key="3">
    <source>
        <dbReference type="Proteomes" id="UP000494170"/>
    </source>
</evidence>
<reference evidence="2 3" key="1">
    <citation type="submission" date="2019-09" db="EMBL/GenBank/DDBJ databases">
        <authorList>
            <person name="Depoorter E."/>
        </authorList>
    </citation>
    <scope>NUCLEOTIDE SEQUENCE [LARGE SCALE GENOMIC DNA]</scope>
    <source>
        <strain evidence="2">LMG 6863</strain>
    </source>
</reference>
<dbReference type="Proteomes" id="UP000494170">
    <property type="component" value="Unassembled WGS sequence"/>
</dbReference>